<name>A0A0L8GAT7_OCTBM</name>
<accession>A0A0L8GAT7</accession>
<reference evidence="1" key="1">
    <citation type="submission" date="2015-07" db="EMBL/GenBank/DDBJ databases">
        <title>MeaNS - Measles Nucleotide Surveillance Program.</title>
        <authorList>
            <person name="Tran T."/>
            <person name="Druce J."/>
        </authorList>
    </citation>
    <scope>NUCLEOTIDE SEQUENCE</scope>
    <source>
        <strain evidence="1">UCB-OBI-ISO-001</strain>
        <tissue evidence="1">Gonad</tissue>
    </source>
</reference>
<evidence type="ECO:0000313" key="1">
    <source>
        <dbReference type="EMBL" id="KOF74126.1"/>
    </source>
</evidence>
<protein>
    <submittedName>
        <fullName evidence="1">Uncharacterized protein</fullName>
    </submittedName>
</protein>
<sequence>MAMCLKKGFNVALPVDCFMTPKTFEIWLNIAIASFSYLLPKRTRMSIHITSIS</sequence>
<proteinExistence type="predicted"/>
<gene>
    <name evidence="1" type="ORF">OCBIM_22036700mg</name>
</gene>
<organism evidence="1">
    <name type="scientific">Octopus bimaculoides</name>
    <name type="common">California two-spotted octopus</name>
    <dbReference type="NCBI Taxonomy" id="37653"/>
    <lineage>
        <taxon>Eukaryota</taxon>
        <taxon>Metazoa</taxon>
        <taxon>Spiralia</taxon>
        <taxon>Lophotrochozoa</taxon>
        <taxon>Mollusca</taxon>
        <taxon>Cephalopoda</taxon>
        <taxon>Coleoidea</taxon>
        <taxon>Octopodiformes</taxon>
        <taxon>Octopoda</taxon>
        <taxon>Incirrata</taxon>
        <taxon>Octopodidae</taxon>
        <taxon>Octopus</taxon>
    </lineage>
</organism>
<dbReference type="EMBL" id="KQ422841">
    <property type="protein sequence ID" value="KOF74126.1"/>
    <property type="molecule type" value="Genomic_DNA"/>
</dbReference>
<dbReference type="AlphaFoldDB" id="A0A0L8GAT7"/>